<dbReference type="EMBL" id="AZBU02000001">
    <property type="protein sequence ID" value="TMS37875.1"/>
    <property type="molecule type" value="Genomic_DNA"/>
</dbReference>
<organism evidence="1 2">
    <name type="scientific">Steinernema carpocapsae</name>
    <name type="common">Entomopathogenic nematode</name>
    <dbReference type="NCBI Taxonomy" id="34508"/>
    <lineage>
        <taxon>Eukaryota</taxon>
        <taxon>Metazoa</taxon>
        <taxon>Ecdysozoa</taxon>
        <taxon>Nematoda</taxon>
        <taxon>Chromadorea</taxon>
        <taxon>Rhabditida</taxon>
        <taxon>Tylenchina</taxon>
        <taxon>Panagrolaimomorpha</taxon>
        <taxon>Strongyloidoidea</taxon>
        <taxon>Steinernematidae</taxon>
        <taxon>Steinernema</taxon>
    </lineage>
</organism>
<dbReference type="AlphaFoldDB" id="A0A4U8UY64"/>
<protein>
    <submittedName>
        <fullName evidence="1">Uncharacterized protein</fullName>
    </submittedName>
</protein>
<accession>A0A4U8UY64</accession>
<comment type="caution">
    <text evidence="1">The sequence shown here is derived from an EMBL/GenBank/DDBJ whole genome shotgun (WGS) entry which is preliminary data.</text>
</comment>
<dbReference type="EMBL" id="CM016762">
    <property type="protein sequence ID" value="TMS37875.1"/>
    <property type="molecule type" value="Genomic_DNA"/>
</dbReference>
<proteinExistence type="predicted"/>
<gene>
    <name evidence="1" type="ORF">L596_004715</name>
</gene>
<reference evidence="1 2" key="2">
    <citation type="journal article" date="2019" name="G3 (Bethesda)">
        <title>Hybrid Assembly of the Genome of the Entomopathogenic Nematode Steinernema carpocapsae Identifies the X-Chromosome.</title>
        <authorList>
            <person name="Serra L."/>
            <person name="Macchietto M."/>
            <person name="Macias-Munoz A."/>
            <person name="McGill C.J."/>
            <person name="Rodriguez I.M."/>
            <person name="Rodriguez B."/>
            <person name="Murad R."/>
            <person name="Mortazavi A."/>
        </authorList>
    </citation>
    <scope>NUCLEOTIDE SEQUENCE [LARGE SCALE GENOMIC DNA]</scope>
    <source>
        <strain evidence="1 2">ALL</strain>
    </source>
</reference>
<keyword evidence="2" id="KW-1185">Reference proteome</keyword>
<sequence>MVFANVNGNTFDSAYDVFHTSSFKGINFMDKTCLLVLNSDKSGKVSSGLLDVFNESNYQLTISTFNKINALTHRSKEKCRDSELDFVLPFANDDG</sequence>
<evidence type="ECO:0000313" key="1">
    <source>
        <dbReference type="EMBL" id="TMS37875.1"/>
    </source>
</evidence>
<dbReference type="Proteomes" id="UP000298663">
    <property type="component" value="Chromosome X"/>
</dbReference>
<evidence type="ECO:0000313" key="2">
    <source>
        <dbReference type="Proteomes" id="UP000298663"/>
    </source>
</evidence>
<name>A0A4U8UY64_STECR</name>
<reference evidence="1 2" key="1">
    <citation type="journal article" date="2015" name="Genome Biol.">
        <title>Comparative genomics of Steinernema reveals deeply conserved gene regulatory networks.</title>
        <authorList>
            <person name="Dillman A.R."/>
            <person name="Macchietto M."/>
            <person name="Porter C.F."/>
            <person name="Rogers A."/>
            <person name="Williams B."/>
            <person name="Antoshechkin I."/>
            <person name="Lee M.M."/>
            <person name="Goodwin Z."/>
            <person name="Lu X."/>
            <person name="Lewis E.E."/>
            <person name="Goodrich-Blair H."/>
            <person name="Stock S.P."/>
            <person name="Adams B.J."/>
            <person name="Sternberg P.W."/>
            <person name="Mortazavi A."/>
        </authorList>
    </citation>
    <scope>NUCLEOTIDE SEQUENCE [LARGE SCALE GENOMIC DNA]</scope>
    <source>
        <strain evidence="1 2">ALL</strain>
    </source>
</reference>